<comment type="caution">
    <text evidence="2">The sequence shown here is derived from an EMBL/GenBank/DDBJ whole genome shotgun (WGS) entry which is preliminary data.</text>
</comment>
<evidence type="ECO:0000313" key="3">
    <source>
        <dbReference type="Proteomes" id="UP000077961"/>
    </source>
</evidence>
<keyword evidence="3" id="KW-1185">Reference proteome</keyword>
<name>A0A1A9NHR0_9BURK</name>
<sequence>MALVRALAFGGCANHAARDRLAFGDATVLQTGLGATQDEAAGAPNSPSVTTYTSVANSHTALTSLQTRCDRLSAEANCYFHAKALENGAPLSAANPALRAVPTVGPDL</sequence>
<dbReference type="STRING" id="1462993.A6V36_10250"/>
<dbReference type="Proteomes" id="UP000077961">
    <property type="component" value="Unassembled WGS sequence"/>
</dbReference>
<dbReference type="AlphaFoldDB" id="A0A1A9NHR0"/>
<protein>
    <submittedName>
        <fullName evidence="2">Uncharacterized protein</fullName>
    </submittedName>
</protein>
<dbReference type="Proteomes" id="UP000078116">
    <property type="component" value="Unassembled WGS sequence"/>
</dbReference>
<evidence type="ECO:0000313" key="4">
    <source>
        <dbReference type="Proteomes" id="UP000078116"/>
    </source>
</evidence>
<gene>
    <name evidence="1" type="ORF">A6V36_10250</name>
    <name evidence="2" type="ORF">A6V37_12590</name>
</gene>
<evidence type="ECO:0000313" key="2">
    <source>
        <dbReference type="EMBL" id="OAJ65799.1"/>
    </source>
</evidence>
<evidence type="ECO:0000313" key="1">
    <source>
        <dbReference type="EMBL" id="OAJ53834.1"/>
    </source>
</evidence>
<dbReference type="EMBL" id="LXJZ01000209">
    <property type="protein sequence ID" value="OAJ53834.1"/>
    <property type="molecule type" value="Genomic_DNA"/>
</dbReference>
<organism evidence="2 4">
    <name type="scientific">Paraburkholderia ginsengiterrae</name>
    <dbReference type="NCBI Taxonomy" id="1462993"/>
    <lineage>
        <taxon>Bacteria</taxon>
        <taxon>Pseudomonadati</taxon>
        <taxon>Pseudomonadota</taxon>
        <taxon>Betaproteobacteria</taxon>
        <taxon>Burkholderiales</taxon>
        <taxon>Burkholderiaceae</taxon>
        <taxon>Paraburkholderia</taxon>
    </lineage>
</organism>
<accession>A0A1A9NHR0</accession>
<reference evidence="3 4" key="1">
    <citation type="submission" date="2016-04" db="EMBL/GenBank/DDBJ databases">
        <title>Reclassification of Paraburkholderia panaciterrae (Farh et al. 2015) Dobritsa &amp; Samadpour 2016 as a later homotypic synonym of Paraburkholderia ginsengiterrae (Farh et al. 2015) Dobritsa &amp; Samadpour 2016.</title>
        <authorList>
            <person name="Dobritsa A.P."/>
            <person name="Kutumbaka K."/>
            <person name="Samadpour M."/>
        </authorList>
    </citation>
    <scope>NUCLEOTIDE SEQUENCE [LARGE SCALE GENOMIC DNA]</scope>
    <source>
        <strain evidence="2 4">DCY85</strain>
        <strain evidence="1 3">DCY85-1</strain>
    </source>
</reference>
<proteinExistence type="predicted"/>
<dbReference type="EMBL" id="LXKA01000011">
    <property type="protein sequence ID" value="OAJ65799.1"/>
    <property type="molecule type" value="Genomic_DNA"/>
</dbReference>